<dbReference type="InterPro" id="IPR050481">
    <property type="entry name" value="UDP-glycosyltransf_plant"/>
</dbReference>
<name>A0AAV0YL13_VICFA</name>
<dbReference type="EMBL" id="OX451736">
    <property type="protein sequence ID" value="CAI8586751.1"/>
    <property type="molecule type" value="Genomic_DNA"/>
</dbReference>
<dbReference type="GO" id="GO:0035251">
    <property type="term" value="F:UDP-glucosyltransferase activity"/>
    <property type="evidence" value="ECO:0007669"/>
    <property type="project" value="InterPro"/>
</dbReference>
<gene>
    <name evidence="2" type="ORF">VFH_I268600</name>
</gene>
<organism evidence="2 3">
    <name type="scientific">Vicia faba</name>
    <name type="common">Broad bean</name>
    <name type="synonym">Faba vulgaris</name>
    <dbReference type="NCBI Taxonomy" id="3906"/>
    <lineage>
        <taxon>Eukaryota</taxon>
        <taxon>Viridiplantae</taxon>
        <taxon>Streptophyta</taxon>
        <taxon>Embryophyta</taxon>
        <taxon>Tracheophyta</taxon>
        <taxon>Spermatophyta</taxon>
        <taxon>Magnoliopsida</taxon>
        <taxon>eudicotyledons</taxon>
        <taxon>Gunneridae</taxon>
        <taxon>Pentapetalae</taxon>
        <taxon>rosids</taxon>
        <taxon>fabids</taxon>
        <taxon>Fabales</taxon>
        <taxon>Fabaceae</taxon>
        <taxon>Papilionoideae</taxon>
        <taxon>50 kb inversion clade</taxon>
        <taxon>NPAAA clade</taxon>
        <taxon>Hologalegina</taxon>
        <taxon>IRL clade</taxon>
        <taxon>Fabeae</taxon>
        <taxon>Vicia</taxon>
    </lineage>
</organism>
<dbReference type="Proteomes" id="UP001157006">
    <property type="component" value="Chromosome 1L"/>
</dbReference>
<comment type="similarity">
    <text evidence="1">Belongs to the UDP-glycosyltransferase family.</text>
</comment>
<protein>
    <submittedName>
        <fullName evidence="2">Uncharacterized protein</fullName>
    </submittedName>
</protein>
<proteinExistence type="inferred from homology"/>
<dbReference type="SUPFAM" id="SSF53756">
    <property type="entry name" value="UDP-Glycosyltransferase/glycogen phosphorylase"/>
    <property type="match status" value="1"/>
</dbReference>
<evidence type="ECO:0000313" key="3">
    <source>
        <dbReference type="Proteomes" id="UP001157006"/>
    </source>
</evidence>
<dbReference type="PANTHER" id="PTHR48048">
    <property type="entry name" value="GLYCOSYLTRANSFERASE"/>
    <property type="match status" value="1"/>
</dbReference>
<dbReference type="AlphaFoldDB" id="A0AAV0YL13"/>
<evidence type="ECO:0000256" key="1">
    <source>
        <dbReference type="ARBA" id="ARBA00009995"/>
    </source>
</evidence>
<accession>A0AAV0YL13</accession>
<dbReference type="Gene3D" id="3.40.50.2000">
    <property type="entry name" value="Glycogen Phosphorylase B"/>
    <property type="match status" value="1"/>
</dbReference>
<keyword evidence="3" id="KW-1185">Reference proteome</keyword>
<evidence type="ECO:0000313" key="2">
    <source>
        <dbReference type="EMBL" id="CAI8586751.1"/>
    </source>
</evidence>
<dbReference type="PANTHER" id="PTHR48048:SF45">
    <property type="entry name" value="GLYCOSYLTRANSFERASE"/>
    <property type="match status" value="1"/>
</dbReference>
<reference evidence="2 3" key="1">
    <citation type="submission" date="2023-01" db="EMBL/GenBank/DDBJ databases">
        <authorList>
            <person name="Kreplak J."/>
        </authorList>
    </citation>
    <scope>NUCLEOTIDE SEQUENCE [LARGE SCALE GENOMIC DNA]</scope>
</reference>
<sequence>MVFIPFPILSHLVSTLEFAKLLINRDNRLRVTVLVIEFPNTTETDVFTKSLPITDSLQVINLLECPLPSNTNQGSTMNALLEANKPNVKQDIFNLTAGQENGVLAAFVVDMFCTTMIDVAKEFSVPAFVFFTSGIASLGLILHLHTLHERDNIDSTQLRQQNELAIPSFANLVPIISLPGFVINKKQVVAGIRHSKAYILVCLLLRGRSMLNNRVMFFNWCVS</sequence>